<feature type="compositionally biased region" description="Polar residues" evidence="1">
    <location>
        <begin position="754"/>
        <end position="764"/>
    </location>
</feature>
<evidence type="ECO:0000259" key="2">
    <source>
        <dbReference type="Pfam" id="PF03399"/>
    </source>
</evidence>
<dbReference type="Proteomes" id="UP000245946">
    <property type="component" value="Unassembled WGS sequence"/>
</dbReference>
<feature type="compositionally biased region" description="Polar residues" evidence="1">
    <location>
        <begin position="618"/>
        <end position="627"/>
    </location>
</feature>
<organism evidence="3 4">
    <name type="scientific">Tilletiopsis washingtonensis</name>
    <dbReference type="NCBI Taxonomy" id="58919"/>
    <lineage>
        <taxon>Eukaryota</taxon>
        <taxon>Fungi</taxon>
        <taxon>Dikarya</taxon>
        <taxon>Basidiomycota</taxon>
        <taxon>Ustilaginomycotina</taxon>
        <taxon>Exobasidiomycetes</taxon>
        <taxon>Entylomatales</taxon>
        <taxon>Entylomatales incertae sedis</taxon>
        <taxon>Tilletiopsis</taxon>
    </lineage>
</organism>
<feature type="compositionally biased region" description="Low complexity" evidence="1">
    <location>
        <begin position="702"/>
        <end position="749"/>
    </location>
</feature>
<dbReference type="GO" id="GO:0005737">
    <property type="term" value="C:cytoplasm"/>
    <property type="evidence" value="ECO:0007669"/>
    <property type="project" value="TreeGrafter"/>
</dbReference>
<gene>
    <name evidence="3" type="ORF">FA09DRAFT_75138</name>
</gene>
<dbReference type="GeneID" id="37273359"/>
<proteinExistence type="predicted"/>
<feature type="region of interest" description="Disordered" evidence="1">
    <location>
        <begin position="672"/>
        <end position="783"/>
    </location>
</feature>
<protein>
    <recommendedName>
        <fullName evidence="2">SAC3/GANP/THP3 conserved domain-containing protein</fullName>
    </recommendedName>
</protein>
<evidence type="ECO:0000256" key="1">
    <source>
        <dbReference type="SAM" id="MobiDB-lite"/>
    </source>
</evidence>
<dbReference type="GO" id="GO:0006406">
    <property type="term" value="P:mRNA export from nucleus"/>
    <property type="evidence" value="ECO:0007669"/>
    <property type="project" value="TreeGrafter"/>
</dbReference>
<dbReference type="Pfam" id="PF03399">
    <property type="entry name" value="SAC3_GANP"/>
    <property type="match status" value="1"/>
</dbReference>
<feature type="compositionally biased region" description="Basic residues" evidence="1">
    <location>
        <begin position="769"/>
        <end position="783"/>
    </location>
</feature>
<dbReference type="GO" id="GO:0070390">
    <property type="term" value="C:transcription export complex 2"/>
    <property type="evidence" value="ECO:0007669"/>
    <property type="project" value="TreeGrafter"/>
</dbReference>
<dbReference type="PANTHER" id="PTHR12436">
    <property type="entry name" value="80 KDA MCM3-ASSOCIATED PROTEIN"/>
    <property type="match status" value="1"/>
</dbReference>
<dbReference type="AlphaFoldDB" id="A0A316Z7R1"/>
<dbReference type="OrthoDB" id="264795at2759"/>
<feature type="compositionally biased region" description="Polar residues" evidence="1">
    <location>
        <begin position="20"/>
        <end position="43"/>
    </location>
</feature>
<dbReference type="InterPro" id="IPR045107">
    <property type="entry name" value="SAC3/GANP/THP3"/>
</dbReference>
<evidence type="ECO:0000313" key="3">
    <source>
        <dbReference type="EMBL" id="PWN96982.1"/>
    </source>
</evidence>
<dbReference type="PANTHER" id="PTHR12436:SF3">
    <property type="entry name" value="GERMINAL-CENTER ASSOCIATED NUCLEAR PROTEIN"/>
    <property type="match status" value="1"/>
</dbReference>
<keyword evidence="4" id="KW-1185">Reference proteome</keyword>
<dbReference type="InterPro" id="IPR005062">
    <property type="entry name" value="SAC3/GANP/THP3_conserved"/>
</dbReference>
<evidence type="ECO:0000313" key="4">
    <source>
        <dbReference type="Proteomes" id="UP000245946"/>
    </source>
</evidence>
<feature type="region of interest" description="Disordered" evidence="1">
    <location>
        <begin position="1"/>
        <end position="43"/>
    </location>
</feature>
<dbReference type="RefSeq" id="XP_025597261.1">
    <property type="nucleotide sequence ID" value="XM_025745815.1"/>
</dbReference>
<dbReference type="STRING" id="58919.A0A316Z7R1"/>
<feature type="domain" description="SAC3/GANP/THP3 conserved" evidence="2">
    <location>
        <begin position="219"/>
        <end position="519"/>
    </location>
</feature>
<dbReference type="Gene3D" id="1.25.40.990">
    <property type="match status" value="1"/>
</dbReference>
<dbReference type="EMBL" id="KZ819297">
    <property type="protein sequence ID" value="PWN96982.1"/>
    <property type="molecule type" value="Genomic_DNA"/>
</dbReference>
<accession>A0A316Z7R1</accession>
<feature type="region of interest" description="Disordered" evidence="1">
    <location>
        <begin position="597"/>
        <end position="645"/>
    </location>
</feature>
<reference evidence="3 4" key="1">
    <citation type="journal article" date="2018" name="Mol. Biol. Evol.">
        <title>Broad Genomic Sampling Reveals a Smut Pathogenic Ancestry of the Fungal Clade Ustilaginomycotina.</title>
        <authorList>
            <person name="Kijpornyongpan T."/>
            <person name="Mondo S.J."/>
            <person name="Barry K."/>
            <person name="Sandor L."/>
            <person name="Lee J."/>
            <person name="Lipzen A."/>
            <person name="Pangilinan J."/>
            <person name="LaButti K."/>
            <person name="Hainaut M."/>
            <person name="Henrissat B."/>
            <person name="Grigoriev I.V."/>
            <person name="Spatafora J.W."/>
            <person name="Aime M.C."/>
        </authorList>
    </citation>
    <scope>NUCLEOTIDE SEQUENCE [LARGE SCALE GENOMIC DNA]</scope>
    <source>
        <strain evidence="3 4">MCA 4186</strain>
    </source>
</reference>
<name>A0A316Z7R1_9BASI</name>
<feature type="compositionally biased region" description="Polar residues" evidence="1">
    <location>
        <begin position="676"/>
        <end position="700"/>
    </location>
</feature>
<sequence length="783" mass="82385">MNRDEAPPRLLSRRRGAAPVSTTPRSANMSATFSDEAGPSTSTIPAAWGSASFGVAAPATSAAAAPTFGSLKWTAPTPAVQAPVAPPASAFGAGSAQPSYAFAPPAGAAAAAPAPPAIGQAGSGLGRFMRARESPAPTAGPSGGITSLSGGRNAMGAAVEFDAERKQRFDSSSANRYPELKVQREAARERYIRLGVLPDPSKALDLAAASNLRGTCMDMCPAFEIAEREHQNEGDALEMVSGTSRIDPAYAVKIYRRPAAGRELPLPDDIRPPAVLRRTLDYLFHTMLPASPDELEFANVQGFIWNRTRAVRQDFIVQGQSSPLTIECHERIARYHILCLHWKGGRGAEEWSEQQELEQLRKTVRSLTEFYADMRSSTGRSAPNEAEFRAYSLMLHHRDPDTLREVEHLPASVFDAPILQAALRLRGYAQGAGPDKPRGGAEGSPNLWSRFFKEVRGPNVPYLLACLAENIFPVVRAGATRAMESAYMAQHAPMPVDELQSVLATDDAQETLDFAKSRGYIEVSAVATDGKQSVAFSIGRGQEKRALTDADIAKGKESPFSESLVEAKRGSWTCQEVVDGVASGATALLNDDLGQPLPPLFHPPRQVARRASAAARENASQLQQLPQQADPWSGPSKWAPVASAAAPPPSAAAQAFAARVAAASAPPPAVARQAATSSTLPTQKPPVTSSASVWGTSKPQFGSASGSSSGSAPAPAAKATTAAARVAASPYKKPTTSSSSSTPSFISFKAASAPTATNGASNGATPKLKANRKGQKKQAKQLS</sequence>